<dbReference type="Gene3D" id="3.40.50.410">
    <property type="entry name" value="von Willebrand factor, type A domain"/>
    <property type="match status" value="1"/>
</dbReference>
<dbReference type="InterPro" id="IPR016024">
    <property type="entry name" value="ARM-type_fold"/>
</dbReference>
<evidence type="ECO:0000256" key="12">
    <source>
        <dbReference type="ARBA" id="ARBA00022927"/>
    </source>
</evidence>
<dbReference type="FunFam" id="1.25.10.10:FF:000027">
    <property type="entry name" value="Importin subunit beta-1"/>
    <property type="match status" value="1"/>
</dbReference>
<feature type="domain" description="Importin N-terminal" evidence="17">
    <location>
        <begin position="44"/>
        <end position="124"/>
    </location>
</feature>
<dbReference type="Pfam" id="PF25574">
    <property type="entry name" value="TPR_IMB1"/>
    <property type="match status" value="1"/>
</dbReference>
<evidence type="ECO:0000256" key="4">
    <source>
        <dbReference type="ARBA" id="ARBA00010907"/>
    </source>
</evidence>
<keyword evidence="5" id="KW-0813">Transport</keyword>
<dbReference type="InterPro" id="IPR007198">
    <property type="entry name" value="Ssl1-like"/>
</dbReference>
<keyword evidence="8" id="KW-0677">Repeat</keyword>
<evidence type="ECO:0000313" key="18">
    <source>
        <dbReference type="Proteomes" id="UP000887574"/>
    </source>
</evidence>
<evidence type="ECO:0000256" key="10">
    <source>
        <dbReference type="ARBA" id="ARBA00022771"/>
    </source>
</evidence>
<dbReference type="GO" id="GO:0008270">
    <property type="term" value="F:zinc ion binding"/>
    <property type="evidence" value="ECO:0007669"/>
    <property type="project" value="UniProtKB-KW"/>
</dbReference>
<dbReference type="SMART" id="SM00327">
    <property type="entry name" value="VWA"/>
    <property type="match status" value="1"/>
</dbReference>
<dbReference type="GO" id="GO:0006606">
    <property type="term" value="P:protein import into nucleus"/>
    <property type="evidence" value="ECO:0007669"/>
    <property type="project" value="InterPro"/>
</dbReference>
<dbReference type="GO" id="GO:0006289">
    <property type="term" value="P:nucleotide-excision repair"/>
    <property type="evidence" value="ECO:0007669"/>
    <property type="project" value="InterPro"/>
</dbReference>
<evidence type="ECO:0000256" key="1">
    <source>
        <dbReference type="ARBA" id="ARBA00004123"/>
    </source>
</evidence>
<evidence type="ECO:0000256" key="11">
    <source>
        <dbReference type="ARBA" id="ARBA00022833"/>
    </source>
</evidence>
<dbReference type="InterPro" id="IPR004595">
    <property type="entry name" value="TFIIH_C1-like_dom"/>
</dbReference>
<sequence length="1295" mass="143734">MRLTITCAPIWCSLDSAEEYKIMAELLQILERTISQNPADQQNALEFLRQACAAHYPEFVRELVTVLSNTEAVAYVRQAAGLQLKNTLVAKEAELIDVCKKRWLSLPADIRAYVKSCVLKTLGTESRPSTAAQCLAAISCIELPENQWPELIDALMTNVTNPGSSEMLKESSLESLGYICQDMPTAVMEGKANSILTAIVHGMRVEEPSTHVRLAATNALLNSLEFTRNNFENESERNIIMEVTCSATVCKDNSVKVVALQCLVKIMSLYYQFMEPYMNQALFPITLQAMKEEQDDVAMQGIEFWSNVCEEELNLAAETEEAEEQGSTPTQVSKHYAKGALQYILPILTETLAKQDDNDDDDEWIPAKAAGVCIMFLAQCCGDAIVDAILPFITEHFSSTNWHYREAAIMAFGSILEGPSKPNLLRLVEQAIRPLIVTLSDPHLAVKDTAAWSIGRVCDTCEDLVTKEEILSALLPALSMALQDQPRVAANVCWAISSLVKASYQVALEQGTDSFGQPHTFILSNVFENMIQELIKTTDRTDASNSNLRIAAYEALMELIKNSPADCYPVVQKTTMAILGKLESLLGIEDHLVSSTDKSQLRDLQSQLCATLQSVLNKIKKEDAPKISDAIMAGLLQIMRRCFGKDGGAVIEEALMAVTSLIDALGSGFEKYMVDFKPYLFAALDSHEDTQVCITAVGVLSDLCRAFEANIAVIMDEIMAKLFDILQDAKAKRNVKAHVLNIFGDIALALNAHFVRYLDSCVKWLTDAIAAAQVTNPEDYDQLEYVENLRENCCAAFAGIVQSLRSSEQELQLIRPHVNIMIHLVIQIASCQPPAQDGLISAGCALVGDLLHSFGAEMLQFVESEPVVQMLQRCRRSKLNKAKTVANWVSREVARVKRQVSLDRSELIWIDLIFSHLCPICDIYLFAMDNDEQEGYKWEKAYAEGLNIRNVLQEDESGSVENAVRKIVTEAKRQRRMVEKPSKIRLGIMRYVYLCVDCSTAMLSRVYTPQNPLSQLGLIACKDKRAERLESFSSSPQTIKETLANLNDVYCSGEYSLNSGLQLALQSFQGLPGHSSKEIILITANLATVDSGNVLNTFELLKMRGIRCSVIGLSAEMFVCKRLCSTTSGKYCVVLDENHFEMLLSDHVQPPVATREQEASIVRMGFPQRCAIRVASFCMCRQMQSSSGSLSNCESNLRTFYCPQCSARYCQTPTECRICGLLLLTAPQLARSHQHLQPLPAFSEVSSQQGKQCFGCSQVLSVDPKCYSCKECQEEFCIDCDELLHESLQICPSCG</sequence>
<dbReference type="SUPFAM" id="SSF57889">
    <property type="entry name" value="Cysteine-rich domain"/>
    <property type="match status" value="1"/>
</dbReference>
<dbReference type="PROSITE" id="PS50166">
    <property type="entry name" value="IMPORTIN_B_NT"/>
    <property type="match status" value="1"/>
</dbReference>
<dbReference type="Gene3D" id="3.30.40.10">
    <property type="entry name" value="Zinc/RING finger domain, C3HC4 (zinc finger)"/>
    <property type="match status" value="1"/>
</dbReference>
<evidence type="ECO:0000259" key="17">
    <source>
        <dbReference type="PROSITE" id="PS50166"/>
    </source>
</evidence>
<comment type="subcellular location">
    <subcellularLocation>
        <location evidence="2">Cytoplasm</location>
    </subcellularLocation>
    <subcellularLocation>
        <location evidence="1">Nucleus</location>
    </subcellularLocation>
</comment>
<evidence type="ECO:0000256" key="9">
    <source>
        <dbReference type="ARBA" id="ARBA00022763"/>
    </source>
</evidence>
<protein>
    <submittedName>
        <fullName evidence="19">Importin N-terminal domain-containing protein</fullName>
    </submittedName>
</protein>
<keyword evidence="9" id="KW-0227">DNA damage</keyword>
<evidence type="ECO:0000313" key="19">
    <source>
        <dbReference type="WBParaSite" id="jg7254.1"/>
    </source>
</evidence>
<evidence type="ECO:0000256" key="6">
    <source>
        <dbReference type="ARBA" id="ARBA00022490"/>
    </source>
</evidence>
<name>A0A915ELT6_9BILA</name>
<comment type="similarity">
    <text evidence="4">Belongs to the importin beta family. Importin beta-1 subfamily.</text>
</comment>
<dbReference type="InterPro" id="IPR036465">
    <property type="entry name" value="vWFA_dom_sf"/>
</dbReference>
<dbReference type="PANTHER" id="PTHR10527">
    <property type="entry name" value="IMPORTIN BETA"/>
    <property type="match status" value="1"/>
</dbReference>
<evidence type="ECO:0000256" key="13">
    <source>
        <dbReference type="ARBA" id="ARBA00023015"/>
    </source>
</evidence>
<dbReference type="InterPro" id="IPR000433">
    <property type="entry name" value="Znf_ZZ"/>
</dbReference>
<keyword evidence="7" id="KW-0479">Metal-binding</keyword>
<evidence type="ECO:0000256" key="15">
    <source>
        <dbReference type="ARBA" id="ARBA00023204"/>
    </source>
</evidence>
<dbReference type="InterPro" id="IPR058584">
    <property type="entry name" value="IMB1_TNPO1-like_TPR"/>
</dbReference>
<dbReference type="InterPro" id="IPR002035">
    <property type="entry name" value="VWF_A"/>
</dbReference>
<accession>A0A915ELT6</accession>
<organism evidence="18 19">
    <name type="scientific">Ditylenchus dipsaci</name>
    <dbReference type="NCBI Taxonomy" id="166011"/>
    <lineage>
        <taxon>Eukaryota</taxon>
        <taxon>Metazoa</taxon>
        <taxon>Ecdysozoa</taxon>
        <taxon>Nematoda</taxon>
        <taxon>Chromadorea</taxon>
        <taxon>Rhabditida</taxon>
        <taxon>Tylenchina</taxon>
        <taxon>Tylenchomorpha</taxon>
        <taxon>Sphaerularioidea</taxon>
        <taxon>Anguinidae</taxon>
        <taxon>Anguininae</taxon>
        <taxon>Ditylenchus</taxon>
    </lineage>
</organism>
<dbReference type="InterPro" id="IPR040122">
    <property type="entry name" value="Importin_beta"/>
</dbReference>
<dbReference type="Pfam" id="PF13513">
    <property type="entry name" value="HEAT_EZ"/>
    <property type="match status" value="1"/>
</dbReference>
<dbReference type="GO" id="GO:0006351">
    <property type="term" value="P:DNA-templated transcription"/>
    <property type="evidence" value="ECO:0007669"/>
    <property type="project" value="InterPro"/>
</dbReference>
<evidence type="ECO:0000256" key="7">
    <source>
        <dbReference type="ARBA" id="ARBA00022723"/>
    </source>
</evidence>
<dbReference type="GO" id="GO:0005737">
    <property type="term" value="C:cytoplasm"/>
    <property type="evidence" value="ECO:0007669"/>
    <property type="project" value="UniProtKB-SubCell"/>
</dbReference>
<dbReference type="Proteomes" id="UP000887574">
    <property type="component" value="Unplaced"/>
</dbReference>
<keyword evidence="14" id="KW-0804">Transcription</keyword>
<keyword evidence="16" id="KW-0539">Nucleus</keyword>
<evidence type="ECO:0000256" key="2">
    <source>
        <dbReference type="ARBA" id="ARBA00004496"/>
    </source>
</evidence>
<dbReference type="SUPFAM" id="SSF48371">
    <property type="entry name" value="ARM repeat"/>
    <property type="match status" value="1"/>
</dbReference>
<dbReference type="Pfam" id="PF04056">
    <property type="entry name" value="Ssl1"/>
    <property type="match status" value="1"/>
</dbReference>
<proteinExistence type="inferred from homology"/>
<dbReference type="Gene3D" id="1.25.10.10">
    <property type="entry name" value="Leucine-rich Repeat Variant"/>
    <property type="match status" value="1"/>
</dbReference>
<dbReference type="SMART" id="SM00913">
    <property type="entry name" value="IBN_N"/>
    <property type="match status" value="1"/>
</dbReference>
<evidence type="ECO:0000256" key="5">
    <source>
        <dbReference type="ARBA" id="ARBA00022448"/>
    </source>
</evidence>
<evidence type="ECO:0000256" key="8">
    <source>
        <dbReference type="ARBA" id="ARBA00022737"/>
    </source>
</evidence>
<dbReference type="SMART" id="SM01047">
    <property type="entry name" value="C1_4"/>
    <property type="match status" value="1"/>
</dbReference>
<evidence type="ECO:0000256" key="16">
    <source>
        <dbReference type="ARBA" id="ARBA00023242"/>
    </source>
</evidence>
<dbReference type="InterPro" id="IPR011989">
    <property type="entry name" value="ARM-like"/>
</dbReference>
<dbReference type="InterPro" id="IPR046349">
    <property type="entry name" value="C1-like_sf"/>
</dbReference>
<keyword evidence="6" id="KW-0963">Cytoplasm</keyword>
<dbReference type="InterPro" id="IPR001494">
    <property type="entry name" value="Importin-beta_N"/>
</dbReference>
<dbReference type="InterPro" id="IPR012170">
    <property type="entry name" value="TFIIH_SSL1/p44"/>
</dbReference>
<evidence type="ECO:0000256" key="14">
    <source>
        <dbReference type="ARBA" id="ARBA00023163"/>
    </source>
</evidence>
<dbReference type="SUPFAM" id="SSF53300">
    <property type="entry name" value="vWA-like"/>
    <property type="match status" value="1"/>
</dbReference>
<dbReference type="PROSITE" id="PS01357">
    <property type="entry name" value="ZF_ZZ_1"/>
    <property type="match status" value="1"/>
</dbReference>
<evidence type="ECO:0000256" key="3">
    <source>
        <dbReference type="ARBA" id="ARBA00006092"/>
    </source>
</evidence>
<dbReference type="WBParaSite" id="jg7254.1">
    <property type="protein sequence ID" value="jg7254.1"/>
    <property type="gene ID" value="jg7254"/>
</dbReference>
<keyword evidence="18" id="KW-1185">Reference proteome</keyword>
<dbReference type="GO" id="GO:0031267">
    <property type="term" value="F:small GTPase binding"/>
    <property type="evidence" value="ECO:0007669"/>
    <property type="project" value="InterPro"/>
</dbReference>
<keyword evidence="15" id="KW-0234">DNA repair</keyword>
<keyword evidence="12" id="KW-0653">Protein transport</keyword>
<comment type="similarity">
    <text evidence="3">Belongs to the GTF2H2 family.</text>
</comment>
<dbReference type="GO" id="GO:0000439">
    <property type="term" value="C:transcription factor TFIIH core complex"/>
    <property type="evidence" value="ECO:0007669"/>
    <property type="project" value="InterPro"/>
</dbReference>
<keyword evidence="11" id="KW-0862">Zinc</keyword>
<keyword evidence="10" id="KW-0863">Zinc-finger</keyword>
<dbReference type="NCBIfam" id="TIGR00622">
    <property type="entry name" value="ssl1"/>
    <property type="match status" value="1"/>
</dbReference>
<dbReference type="Pfam" id="PF03810">
    <property type="entry name" value="IBN_N"/>
    <property type="match status" value="1"/>
</dbReference>
<reference evidence="19" key="1">
    <citation type="submission" date="2022-11" db="UniProtKB">
        <authorList>
            <consortium name="WormBaseParasite"/>
        </authorList>
    </citation>
    <scope>IDENTIFICATION</scope>
</reference>
<keyword evidence="13" id="KW-0805">Transcription regulation</keyword>
<dbReference type="InterPro" id="IPR013083">
    <property type="entry name" value="Znf_RING/FYVE/PHD"/>
</dbReference>